<sequence length="1425" mass="160360">MESLSRPPHRRKHSAAFSASFSFKNPYDDVLLSSGGKKKSFEAHEYTEMFSGASSIPLLDLSGLDERVGSGDGRSSKLDYSNIFGGLRNDDVAVPYEELVNASAKTKPPRTPTVSRLPSQESGSQHSSGKIKRSSPEASDQSVDGVKQQVNMSFNRTSQRDNDASNGKTHIAQLHAVPGFTYFVDGNSRLQKTEEDRPIPSLKRGVSRTWSFSAELESVKGKGGLSGNKSHIPDKSFNDNKVNLKSHFSKVPPSDDNDPRRSRASSFGSKQDASEKIAGESSPSFLDEEFDENSVAAVSAAALKKAIDQAQESIRIAKMIMDRKKQGLQDGSKPSSRGRLKVKDKKETKIDHEAYGSKEKNVWGKNERSDLINAGKAEVERVRENVGAAEEHAEAFNREGKVSAPSCSQHETLRIDGKVELEKLGKNVETAEVHRVVAYFPGLVADTEFRTEKLGYGQVGNDKSLLLSTDKIASHVEEMEAAKETFEQRKVNVDHKGPDVVDKPSERALDASKRMEEPEKSVEEALEQCQASFNHAKGHTHIDEQENILDEAGEYLRIILENEVTQGREIVTDDKEKSEKKFEVCAEMLNVKYLTAARSEFDSSLNESGNLVKKEAVEQEETGKDETVPEWKENGLRHGKSDVEEELMGQKEAHIWFESEEQLKEALDEEIYEWKPKIRPEIGQFEEPEIDDKKQNHAYDEKKQMLPGKLEQIEVDEKHTNTHEYEATEDVVTEANNFVEAQKDEVLPYAEETNNIVKGAGSSEENRNKCQEFAYEKDIDEAIDANNSDASTVFSESQEACDVDLNNRTEDYQEEVISVPGVTKTFSAMDKDKEADQLFHLEDNEMPGIDSLHRSASEEIFFESKLYNSFEVPSANAKTENFIDTEADNEMPGIDSLHRSASEEIFFESKLYNSFEVPSANAKTVNFIETEADNEMPGIDSLHRSASEEIFFESKLYNSFEVPSANAKTENFIDTDSDHEEKLPNKDTMETMSEIHDASQGYADKIDLQNLPQVNSSNNKTEEFDLAYLRQMLEQNSESDKGSASTSSVENIDGLSAHESEECAENVKDKTADEEKLKYEIEMTSNESKYNEEQSEEMDKSMETERAVGTGLNVEKNRENHAKENVQNFDKNDHQQRIEAIKRGREREKDRIAVERAIREARERAFAEARERAERAAVERAAAEVRQRVMSEAREKLEKVNKQPADKASTEAKLRAERAAVERATAEARERALEKAMSQKISGEAKTQADKYTAERLSSSSKNNGLKHSFSSSDLEKLDGSNNESAQRRKARLERHQRIMERAAKALAEKNMRDLLVQKEQAERNRLAESLDADIKRWATGKEGNLRALLSTLQYILGADSGWQPISLTEIITTVAVKKAYRKATLYVHPDKLQQRGATIQQKYICEKVFDLLKAAWNRFNSEER</sequence>
<feature type="region of interest" description="Disordered" evidence="2">
    <location>
        <begin position="495"/>
        <end position="517"/>
    </location>
</feature>
<name>A0AAV6XFI4_9LAMI</name>
<dbReference type="GO" id="GO:0030276">
    <property type="term" value="F:clathrin binding"/>
    <property type="evidence" value="ECO:0007669"/>
    <property type="project" value="TreeGrafter"/>
</dbReference>
<dbReference type="Gene3D" id="1.10.287.110">
    <property type="entry name" value="DnaJ domain"/>
    <property type="match status" value="1"/>
</dbReference>
<feature type="region of interest" description="Disordered" evidence="2">
    <location>
        <begin position="220"/>
        <end position="286"/>
    </location>
</feature>
<dbReference type="GO" id="GO:0072583">
    <property type="term" value="P:clathrin-dependent endocytosis"/>
    <property type="evidence" value="ECO:0007669"/>
    <property type="project" value="TreeGrafter"/>
</dbReference>
<evidence type="ECO:0000259" key="3">
    <source>
        <dbReference type="PROSITE" id="PS50076"/>
    </source>
</evidence>
<dbReference type="FunFam" id="1.10.287.110:FF:000009">
    <property type="entry name" value="Auxilin-related protein 1"/>
    <property type="match status" value="1"/>
</dbReference>
<dbReference type="Proteomes" id="UP000826271">
    <property type="component" value="Unassembled WGS sequence"/>
</dbReference>
<feature type="compositionally biased region" description="Polar residues" evidence="2">
    <location>
        <begin position="136"/>
        <end position="145"/>
    </location>
</feature>
<gene>
    <name evidence="4" type="ORF">BUALT_Bualt08G0073400</name>
</gene>
<dbReference type="InterPro" id="IPR001623">
    <property type="entry name" value="DnaJ_domain"/>
</dbReference>
<reference evidence="4" key="1">
    <citation type="submission" date="2019-10" db="EMBL/GenBank/DDBJ databases">
        <authorList>
            <person name="Zhang R."/>
            <person name="Pan Y."/>
            <person name="Wang J."/>
            <person name="Ma R."/>
            <person name="Yu S."/>
        </authorList>
    </citation>
    <scope>NUCLEOTIDE SEQUENCE</scope>
    <source>
        <strain evidence="4">LA-IB0</strain>
        <tissue evidence="4">Leaf</tissue>
    </source>
</reference>
<feature type="region of interest" description="Disordered" evidence="2">
    <location>
        <begin position="1085"/>
        <end position="1135"/>
    </location>
</feature>
<dbReference type="GO" id="GO:0005737">
    <property type="term" value="C:cytoplasm"/>
    <property type="evidence" value="ECO:0007669"/>
    <property type="project" value="TreeGrafter"/>
</dbReference>
<feature type="region of interest" description="Disordered" evidence="2">
    <location>
        <begin position="63"/>
        <end position="87"/>
    </location>
</feature>
<feature type="compositionally biased region" description="Polar residues" evidence="2">
    <location>
        <begin position="1256"/>
        <end position="1273"/>
    </location>
</feature>
<keyword evidence="1" id="KW-0175">Coiled coil</keyword>
<dbReference type="GO" id="GO:0072318">
    <property type="term" value="P:clathrin coat disassembly"/>
    <property type="evidence" value="ECO:0007669"/>
    <property type="project" value="TreeGrafter"/>
</dbReference>
<dbReference type="PANTHER" id="PTHR23172">
    <property type="entry name" value="AUXILIN/CYCLIN G-ASSOCIATED KINASE-RELATED"/>
    <property type="match status" value="1"/>
</dbReference>
<accession>A0AAV6XFI4</accession>
<dbReference type="InterPro" id="IPR036869">
    <property type="entry name" value="J_dom_sf"/>
</dbReference>
<feature type="region of interest" description="Disordered" evidence="2">
    <location>
        <begin position="1195"/>
        <end position="1293"/>
    </location>
</feature>
<evidence type="ECO:0000313" key="4">
    <source>
        <dbReference type="EMBL" id="KAG8377820.1"/>
    </source>
</evidence>
<keyword evidence="5" id="KW-1185">Reference proteome</keyword>
<feature type="region of interest" description="Disordered" evidence="2">
    <location>
        <begin position="101"/>
        <end position="145"/>
    </location>
</feature>
<dbReference type="PANTHER" id="PTHR23172:SF87">
    <property type="entry name" value="CHAPERONE DNAJ-DOMAIN SUPERFAMILY PROTEIN"/>
    <property type="match status" value="1"/>
</dbReference>
<comment type="caution">
    <text evidence="4">The sequence shown here is derived from an EMBL/GenBank/DDBJ whole genome shotgun (WGS) entry which is preliminary data.</text>
</comment>
<evidence type="ECO:0000256" key="1">
    <source>
        <dbReference type="ARBA" id="ARBA00023054"/>
    </source>
</evidence>
<evidence type="ECO:0000256" key="2">
    <source>
        <dbReference type="SAM" id="MobiDB-lite"/>
    </source>
</evidence>
<feature type="domain" description="J" evidence="3">
    <location>
        <begin position="1361"/>
        <end position="1425"/>
    </location>
</feature>
<protein>
    <recommendedName>
        <fullName evidence="3">J domain-containing protein</fullName>
    </recommendedName>
</protein>
<feature type="region of interest" description="Disordered" evidence="2">
    <location>
        <begin position="1035"/>
        <end position="1071"/>
    </location>
</feature>
<dbReference type="PROSITE" id="PS50076">
    <property type="entry name" value="DNAJ_2"/>
    <property type="match status" value="1"/>
</dbReference>
<dbReference type="EMBL" id="WHWC01000008">
    <property type="protein sequence ID" value="KAG8377820.1"/>
    <property type="molecule type" value="Genomic_DNA"/>
</dbReference>
<feature type="compositionally biased region" description="Basic and acidic residues" evidence="2">
    <location>
        <begin position="1195"/>
        <end position="1234"/>
    </location>
</feature>
<feature type="compositionally biased region" description="Basic and acidic residues" evidence="2">
    <location>
        <begin position="1089"/>
        <end position="1106"/>
    </location>
</feature>
<feature type="compositionally biased region" description="Polar residues" evidence="2">
    <location>
        <begin position="112"/>
        <end position="128"/>
    </location>
</feature>
<proteinExistence type="predicted"/>
<evidence type="ECO:0000313" key="5">
    <source>
        <dbReference type="Proteomes" id="UP000826271"/>
    </source>
</evidence>
<dbReference type="SUPFAM" id="SSF46565">
    <property type="entry name" value="Chaperone J-domain"/>
    <property type="match status" value="1"/>
</dbReference>
<feature type="compositionally biased region" description="Basic and acidic residues" evidence="2">
    <location>
        <begin position="1115"/>
        <end position="1135"/>
    </location>
</feature>
<feature type="compositionally biased region" description="Basic and acidic residues" evidence="2">
    <location>
        <begin position="64"/>
        <end position="77"/>
    </location>
</feature>
<organism evidence="4 5">
    <name type="scientific">Buddleja alternifolia</name>
    <dbReference type="NCBI Taxonomy" id="168488"/>
    <lineage>
        <taxon>Eukaryota</taxon>
        <taxon>Viridiplantae</taxon>
        <taxon>Streptophyta</taxon>
        <taxon>Embryophyta</taxon>
        <taxon>Tracheophyta</taxon>
        <taxon>Spermatophyta</taxon>
        <taxon>Magnoliopsida</taxon>
        <taxon>eudicotyledons</taxon>
        <taxon>Gunneridae</taxon>
        <taxon>Pentapetalae</taxon>
        <taxon>asterids</taxon>
        <taxon>lamiids</taxon>
        <taxon>Lamiales</taxon>
        <taxon>Scrophulariaceae</taxon>
        <taxon>Buddlejeae</taxon>
        <taxon>Buddleja</taxon>
    </lineage>
</organism>
<feature type="region of interest" description="Disordered" evidence="2">
    <location>
        <begin position="324"/>
        <end position="346"/>
    </location>
</feature>
<feature type="compositionally biased region" description="Basic and acidic residues" evidence="2">
    <location>
        <begin position="1056"/>
        <end position="1071"/>
    </location>
</feature>
<dbReference type="GO" id="GO:0031982">
    <property type="term" value="C:vesicle"/>
    <property type="evidence" value="ECO:0007669"/>
    <property type="project" value="TreeGrafter"/>
</dbReference>